<dbReference type="Proteomes" id="UP000264800">
    <property type="component" value="Unplaced"/>
</dbReference>
<protein>
    <submittedName>
        <fullName evidence="3">Si:dkey-25g12.4</fullName>
    </submittedName>
</protein>
<dbReference type="GeneTree" id="ENSGT00940000164359"/>
<reference evidence="3" key="1">
    <citation type="submission" date="2025-08" db="UniProtKB">
        <authorList>
            <consortium name="Ensembl"/>
        </authorList>
    </citation>
    <scope>IDENTIFICATION</scope>
</reference>
<dbReference type="PANTHER" id="PTHR23004">
    <property type="entry name" value="DOUBLECORTIN DOMAIN CONTAINING 2"/>
    <property type="match status" value="1"/>
</dbReference>
<dbReference type="CDD" id="cd17071">
    <property type="entry name" value="DCX1_DCDC2_like"/>
    <property type="match status" value="1"/>
</dbReference>
<dbReference type="Ensembl" id="ENSKMAT00000010615.1">
    <property type="protein sequence ID" value="ENSKMAP00000010453.1"/>
    <property type="gene ID" value="ENSKMAG00000007798.1"/>
</dbReference>
<feature type="domain" description="Doublecortin" evidence="2">
    <location>
        <begin position="15"/>
        <end position="98"/>
    </location>
</feature>
<dbReference type="GO" id="GO:0035556">
    <property type="term" value="P:intracellular signal transduction"/>
    <property type="evidence" value="ECO:0007669"/>
    <property type="project" value="InterPro"/>
</dbReference>
<accession>A0A3Q3A2E3</accession>
<sequence length="359" mass="40431">MPGTPGSRTDLPPTKTVTIYRNGDAFWPGRKVVVNPRQVSTFDTFLATLTKRIEAPFGAVRRLYTPTQGRRVRHLDELKHGSAYVAAGNEPFKTLDRIVASARWRKIIDGTCTINVFTNGKLLVAPVRVRIPKHTLKSWENVLAMVTEKVGLRTGAVFRLCKLDGQPVCGSAELENNQHYVAVGAEKFKPLPYDRSVPCRDLVKENTTERKKKKVDIYVCVFSSDQDILPDNERTKLEEDAVTSSVFNAQNKRSETAGAAEVQEDRQLKVDLPIDQVKSNPIHLMSSLVEASIVEEEQEDVDWDEVFQDDMEATSPQQSLTAVSRKAVSTLIRSFMQLCLAFSSFSVHYYVQFSHLLWN</sequence>
<dbReference type="PANTHER" id="PTHR23004:SF9">
    <property type="entry name" value="DOUBLECORTIN DOMAIN-CONTAINING PROTEIN 2C"/>
    <property type="match status" value="1"/>
</dbReference>
<dbReference type="AlphaFoldDB" id="A0A3Q3A2E3"/>
<reference evidence="3" key="2">
    <citation type="submission" date="2025-09" db="UniProtKB">
        <authorList>
            <consortium name="Ensembl"/>
        </authorList>
    </citation>
    <scope>IDENTIFICATION</scope>
</reference>
<organism evidence="3 4">
    <name type="scientific">Kryptolebias marmoratus</name>
    <name type="common">Mangrove killifish</name>
    <name type="synonym">Rivulus marmoratus</name>
    <dbReference type="NCBI Taxonomy" id="37003"/>
    <lineage>
        <taxon>Eukaryota</taxon>
        <taxon>Metazoa</taxon>
        <taxon>Chordata</taxon>
        <taxon>Craniata</taxon>
        <taxon>Vertebrata</taxon>
        <taxon>Euteleostomi</taxon>
        <taxon>Actinopterygii</taxon>
        <taxon>Neopterygii</taxon>
        <taxon>Teleostei</taxon>
        <taxon>Neoteleostei</taxon>
        <taxon>Acanthomorphata</taxon>
        <taxon>Ovalentaria</taxon>
        <taxon>Atherinomorphae</taxon>
        <taxon>Cyprinodontiformes</taxon>
        <taxon>Rivulidae</taxon>
        <taxon>Kryptolebias</taxon>
    </lineage>
</organism>
<feature type="domain" description="Doublecortin" evidence="2">
    <location>
        <begin position="112"/>
        <end position="194"/>
    </location>
</feature>
<dbReference type="InterPro" id="IPR036572">
    <property type="entry name" value="Doublecortin_dom_sf"/>
</dbReference>
<dbReference type="InterPro" id="IPR003533">
    <property type="entry name" value="Doublecortin_dom"/>
</dbReference>
<dbReference type="GO" id="GO:0005815">
    <property type="term" value="C:microtubule organizing center"/>
    <property type="evidence" value="ECO:0007669"/>
    <property type="project" value="TreeGrafter"/>
</dbReference>
<keyword evidence="1" id="KW-0677">Repeat</keyword>
<evidence type="ECO:0000313" key="3">
    <source>
        <dbReference type="Ensembl" id="ENSKMAP00000010453.1"/>
    </source>
</evidence>
<proteinExistence type="predicted"/>
<dbReference type="FunFam" id="3.10.20.230:FF:000004">
    <property type="entry name" value="Doublecortin domain containing 2"/>
    <property type="match status" value="1"/>
</dbReference>
<evidence type="ECO:0000313" key="4">
    <source>
        <dbReference type="Proteomes" id="UP000264800"/>
    </source>
</evidence>
<name>A0A3Q3A2E3_KRYMA</name>
<dbReference type="Pfam" id="PF03607">
    <property type="entry name" value="DCX"/>
    <property type="match status" value="2"/>
</dbReference>
<keyword evidence="4" id="KW-1185">Reference proteome</keyword>
<dbReference type="SMART" id="SM00537">
    <property type="entry name" value="DCX"/>
    <property type="match status" value="2"/>
</dbReference>
<evidence type="ECO:0000256" key="1">
    <source>
        <dbReference type="ARBA" id="ARBA00022737"/>
    </source>
</evidence>
<dbReference type="GO" id="GO:0005874">
    <property type="term" value="C:microtubule"/>
    <property type="evidence" value="ECO:0007669"/>
    <property type="project" value="TreeGrafter"/>
</dbReference>
<dbReference type="PROSITE" id="PS50309">
    <property type="entry name" value="DC"/>
    <property type="match status" value="2"/>
</dbReference>
<dbReference type="SUPFAM" id="SSF89837">
    <property type="entry name" value="Doublecortin (DC)"/>
    <property type="match status" value="2"/>
</dbReference>
<evidence type="ECO:0000259" key="2">
    <source>
        <dbReference type="PROSITE" id="PS50309"/>
    </source>
</evidence>
<dbReference type="Gene3D" id="3.10.20.230">
    <property type="entry name" value="Doublecortin domain"/>
    <property type="match status" value="2"/>
</dbReference>